<dbReference type="Proteomes" id="UP000006882">
    <property type="component" value="Chromosome G8"/>
</dbReference>
<evidence type="ECO:0000313" key="1">
    <source>
        <dbReference type="EMBL" id="ONH90024.1"/>
    </source>
</evidence>
<reference evidence="1 2" key="1">
    <citation type="journal article" date="2013" name="Nat. Genet.">
        <title>The high-quality draft genome of peach (Prunus persica) identifies unique patterns of genetic diversity, domestication and genome evolution.</title>
        <authorList>
            <consortium name="International Peach Genome Initiative"/>
            <person name="Verde I."/>
            <person name="Abbott A.G."/>
            <person name="Scalabrin S."/>
            <person name="Jung S."/>
            <person name="Shu S."/>
            <person name="Marroni F."/>
            <person name="Zhebentyayeva T."/>
            <person name="Dettori M.T."/>
            <person name="Grimwood J."/>
            <person name="Cattonaro F."/>
            <person name="Zuccolo A."/>
            <person name="Rossini L."/>
            <person name="Jenkins J."/>
            <person name="Vendramin E."/>
            <person name="Meisel L.A."/>
            <person name="Decroocq V."/>
            <person name="Sosinski B."/>
            <person name="Prochnik S."/>
            <person name="Mitros T."/>
            <person name="Policriti A."/>
            <person name="Cipriani G."/>
            <person name="Dondini L."/>
            <person name="Ficklin S."/>
            <person name="Goodstein D.M."/>
            <person name="Xuan P."/>
            <person name="Del Fabbro C."/>
            <person name="Aramini V."/>
            <person name="Copetti D."/>
            <person name="Gonzalez S."/>
            <person name="Horner D.S."/>
            <person name="Falchi R."/>
            <person name="Lucas S."/>
            <person name="Mica E."/>
            <person name="Maldonado J."/>
            <person name="Lazzari B."/>
            <person name="Bielenberg D."/>
            <person name="Pirona R."/>
            <person name="Miculan M."/>
            <person name="Barakat A."/>
            <person name="Testolin R."/>
            <person name="Stella A."/>
            <person name="Tartarini S."/>
            <person name="Tonutti P."/>
            <person name="Arus P."/>
            <person name="Orellana A."/>
            <person name="Wells C."/>
            <person name="Main D."/>
            <person name="Vizzotto G."/>
            <person name="Silva H."/>
            <person name="Salamini F."/>
            <person name="Schmutz J."/>
            <person name="Morgante M."/>
            <person name="Rokhsar D.S."/>
        </authorList>
    </citation>
    <scope>NUCLEOTIDE SEQUENCE [LARGE SCALE GENOMIC DNA]</scope>
    <source>
        <strain evidence="2">cv. Nemared</strain>
    </source>
</reference>
<sequence length="71" mass="7792">MVEFQPLCVKNPPIDGWLRTCSCGHQPATKPLPLVSATNSGGKIADSPTNDQVSLPRRRETCYLQVPNKTQ</sequence>
<gene>
    <name evidence="1" type="ORF">PRUPE_8G030600</name>
</gene>
<proteinExistence type="predicted"/>
<keyword evidence="2" id="KW-1185">Reference proteome</keyword>
<evidence type="ECO:0000313" key="2">
    <source>
        <dbReference type="Proteomes" id="UP000006882"/>
    </source>
</evidence>
<organism evidence="1 2">
    <name type="scientific">Prunus persica</name>
    <name type="common">Peach</name>
    <name type="synonym">Amygdalus persica</name>
    <dbReference type="NCBI Taxonomy" id="3760"/>
    <lineage>
        <taxon>Eukaryota</taxon>
        <taxon>Viridiplantae</taxon>
        <taxon>Streptophyta</taxon>
        <taxon>Embryophyta</taxon>
        <taxon>Tracheophyta</taxon>
        <taxon>Spermatophyta</taxon>
        <taxon>Magnoliopsida</taxon>
        <taxon>eudicotyledons</taxon>
        <taxon>Gunneridae</taxon>
        <taxon>Pentapetalae</taxon>
        <taxon>rosids</taxon>
        <taxon>fabids</taxon>
        <taxon>Rosales</taxon>
        <taxon>Rosaceae</taxon>
        <taxon>Amygdaloideae</taxon>
        <taxon>Amygdaleae</taxon>
        <taxon>Prunus</taxon>
    </lineage>
</organism>
<dbReference type="Gramene" id="ONH90024">
    <property type="protein sequence ID" value="ONH90024"/>
    <property type="gene ID" value="PRUPE_8G030600"/>
</dbReference>
<accession>A0A251MVG0</accession>
<dbReference type="EMBL" id="CM007658">
    <property type="protein sequence ID" value="ONH90024.1"/>
    <property type="molecule type" value="Genomic_DNA"/>
</dbReference>
<dbReference type="AlphaFoldDB" id="A0A251MVG0"/>
<protein>
    <submittedName>
        <fullName evidence="1">Uncharacterized protein</fullName>
    </submittedName>
</protein>
<name>A0A251MVG0_PRUPE</name>